<gene>
    <name evidence="5" type="ORF">ETSY1_45255</name>
</gene>
<protein>
    <recommendedName>
        <fullName evidence="4">HpcH/HpaI aldolase/citrate lyase domain-containing protein</fullName>
    </recommendedName>
</protein>
<evidence type="ECO:0000313" key="5">
    <source>
        <dbReference type="EMBL" id="ETW92082.1"/>
    </source>
</evidence>
<feature type="non-terminal residue" evidence="5">
    <location>
        <position position="1"/>
    </location>
</feature>
<keyword evidence="6" id="KW-1185">Reference proteome</keyword>
<evidence type="ECO:0000256" key="3">
    <source>
        <dbReference type="ARBA" id="ARBA00023239"/>
    </source>
</evidence>
<dbReference type="PANTHER" id="PTHR30502:SF0">
    <property type="entry name" value="PHOSPHOENOLPYRUVATE CARBOXYLASE FAMILY PROTEIN"/>
    <property type="match status" value="1"/>
</dbReference>
<proteinExistence type="inferred from homology"/>
<sequence length="283" mass="30979">DLPRLNGIIKALEAGSVAFIGSGPADGAAGTTAPYDGTLFEMEHAPYDIHALQTGLQGMLDRRQIAERGLAPAVTPIVRIPPNQGQSNWIAKQVLDIGVYGIIWPHVDTVEDAYNAVAAMRYPRVEGRPLREPFGRRGDAPRRAVTYWGITQQEYYDRADVWPLNPQGELLCGLMIESPEGIGNLPKMLKEVPGIGIVFTGEGDLSQELGHPRQYDHPEVLKGVKEILDICKPTTCPTAGFTARWTILNKSSRTGTESLWRHPPGVMPCWRKGALLPVGTKSK</sequence>
<feature type="domain" description="HpcH/HpaI aldolase/citrate lyase" evidence="4">
    <location>
        <begin position="32"/>
        <end position="234"/>
    </location>
</feature>
<evidence type="ECO:0000256" key="1">
    <source>
        <dbReference type="ARBA" id="ARBA00005568"/>
    </source>
</evidence>
<comment type="caution">
    <text evidence="5">The sequence shown here is derived from an EMBL/GenBank/DDBJ whole genome shotgun (WGS) entry which is preliminary data.</text>
</comment>
<keyword evidence="2" id="KW-0479">Metal-binding</keyword>
<dbReference type="SUPFAM" id="SSF51621">
    <property type="entry name" value="Phosphoenolpyruvate/pyruvate domain"/>
    <property type="match status" value="1"/>
</dbReference>
<dbReference type="Proteomes" id="UP000019141">
    <property type="component" value="Unassembled WGS sequence"/>
</dbReference>
<dbReference type="InterPro" id="IPR015813">
    <property type="entry name" value="Pyrv/PenolPyrv_kinase-like_dom"/>
</dbReference>
<dbReference type="AlphaFoldDB" id="W4L220"/>
<evidence type="ECO:0000259" key="4">
    <source>
        <dbReference type="Pfam" id="PF03328"/>
    </source>
</evidence>
<dbReference type="GO" id="GO:0005737">
    <property type="term" value="C:cytoplasm"/>
    <property type="evidence" value="ECO:0007669"/>
    <property type="project" value="TreeGrafter"/>
</dbReference>
<name>W4L220_ENTF1</name>
<dbReference type="Gene3D" id="3.20.20.60">
    <property type="entry name" value="Phosphoenolpyruvate-binding domains"/>
    <property type="match status" value="1"/>
</dbReference>
<keyword evidence="3" id="KW-0456">Lyase</keyword>
<accession>W4L220</accession>
<dbReference type="InterPro" id="IPR040442">
    <property type="entry name" value="Pyrv_kinase-like_dom_sf"/>
</dbReference>
<dbReference type="GO" id="GO:0046872">
    <property type="term" value="F:metal ion binding"/>
    <property type="evidence" value="ECO:0007669"/>
    <property type="project" value="UniProtKB-KW"/>
</dbReference>
<feature type="non-terminal residue" evidence="5">
    <location>
        <position position="283"/>
    </location>
</feature>
<reference evidence="5 6" key="1">
    <citation type="journal article" date="2014" name="Nature">
        <title>An environmental bacterial taxon with a large and distinct metabolic repertoire.</title>
        <authorList>
            <person name="Wilson M.C."/>
            <person name="Mori T."/>
            <person name="Ruckert C."/>
            <person name="Uria A.R."/>
            <person name="Helf M.J."/>
            <person name="Takada K."/>
            <person name="Gernert C."/>
            <person name="Steffens U.A."/>
            <person name="Heycke N."/>
            <person name="Schmitt S."/>
            <person name="Rinke C."/>
            <person name="Helfrich E.J."/>
            <person name="Brachmann A.O."/>
            <person name="Gurgui C."/>
            <person name="Wakimoto T."/>
            <person name="Kracht M."/>
            <person name="Crusemann M."/>
            <person name="Hentschel U."/>
            <person name="Abe I."/>
            <person name="Matsunaga S."/>
            <person name="Kalinowski J."/>
            <person name="Takeyama H."/>
            <person name="Piel J."/>
        </authorList>
    </citation>
    <scope>NUCLEOTIDE SEQUENCE [LARGE SCALE GENOMIC DNA]</scope>
    <source>
        <strain evidence="6">TSY1</strain>
    </source>
</reference>
<dbReference type="InterPro" id="IPR005000">
    <property type="entry name" value="Aldolase/citrate-lyase_domain"/>
</dbReference>
<dbReference type="HOGENOM" id="CLU_981756_0_0_7"/>
<dbReference type="PANTHER" id="PTHR30502">
    <property type="entry name" value="2-KETO-3-DEOXY-L-RHAMNONATE ALDOLASE"/>
    <property type="match status" value="1"/>
</dbReference>
<evidence type="ECO:0000313" key="6">
    <source>
        <dbReference type="Proteomes" id="UP000019141"/>
    </source>
</evidence>
<dbReference type="GO" id="GO:0016832">
    <property type="term" value="F:aldehyde-lyase activity"/>
    <property type="evidence" value="ECO:0007669"/>
    <property type="project" value="TreeGrafter"/>
</dbReference>
<dbReference type="InterPro" id="IPR050251">
    <property type="entry name" value="HpcH-HpaI_aldolase"/>
</dbReference>
<dbReference type="Pfam" id="PF03328">
    <property type="entry name" value="HpcH_HpaI"/>
    <property type="match status" value="1"/>
</dbReference>
<dbReference type="EMBL" id="AZHW01001677">
    <property type="protein sequence ID" value="ETW92082.1"/>
    <property type="molecule type" value="Genomic_DNA"/>
</dbReference>
<evidence type="ECO:0000256" key="2">
    <source>
        <dbReference type="ARBA" id="ARBA00022723"/>
    </source>
</evidence>
<organism evidence="5 6">
    <name type="scientific">Entotheonella factor</name>
    <dbReference type="NCBI Taxonomy" id="1429438"/>
    <lineage>
        <taxon>Bacteria</taxon>
        <taxon>Pseudomonadati</taxon>
        <taxon>Nitrospinota/Tectimicrobiota group</taxon>
        <taxon>Candidatus Tectimicrobiota</taxon>
        <taxon>Candidatus Entotheonellia</taxon>
        <taxon>Candidatus Entotheonellales</taxon>
        <taxon>Candidatus Entotheonellaceae</taxon>
        <taxon>Candidatus Entotheonella</taxon>
    </lineage>
</organism>
<comment type="similarity">
    <text evidence="1">Belongs to the HpcH/HpaI aldolase family.</text>
</comment>